<dbReference type="Gene3D" id="3.30.40.10">
    <property type="entry name" value="Zinc/RING finger domain, C3HC4 (zinc finger)"/>
    <property type="match status" value="1"/>
</dbReference>
<evidence type="ECO:0000313" key="7">
    <source>
        <dbReference type="EMBL" id="KAJ8043097.1"/>
    </source>
</evidence>
<dbReference type="GO" id="GO:0061630">
    <property type="term" value="F:ubiquitin protein ligase activity"/>
    <property type="evidence" value="ECO:0007669"/>
    <property type="project" value="TreeGrafter"/>
</dbReference>
<dbReference type="Pfam" id="PF00643">
    <property type="entry name" value="zf-B_box"/>
    <property type="match status" value="1"/>
</dbReference>
<dbReference type="InterPro" id="IPR000315">
    <property type="entry name" value="Znf_B-box"/>
</dbReference>
<dbReference type="PANTHER" id="PTHR25462">
    <property type="entry name" value="BONUS, ISOFORM C-RELATED"/>
    <property type="match status" value="1"/>
</dbReference>
<accession>A0A9Q1CD38</accession>
<evidence type="ECO:0000256" key="4">
    <source>
        <dbReference type="PROSITE-ProRule" id="PRU00024"/>
    </source>
</evidence>
<dbReference type="Proteomes" id="UP001152320">
    <property type="component" value="Chromosome 4"/>
</dbReference>
<dbReference type="SMART" id="SM00336">
    <property type="entry name" value="BBOX"/>
    <property type="match status" value="2"/>
</dbReference>
<gene>
    <name evidence="7" type="ORF">HOLleu_10044</name>
</gene>
<dbReference type="AlphaFoldDB" id="A0A9Q1CD38"/>
<dbReference type="PROSITE" id="PS00518">
    <property type="entry name" value="ZF_RING_1"/>
    <property type="match status" value="1"/>
</dbReference>
<comment type="caution">
    <text evidence="7">The sequence shown here is derived from an EMBL/GenBank/DDBJ whole genome shotgun (WGS) entry which is preliminary data.</text>
</comment>
<dbReference type="Gene3D" id="3.30.160.60">
    <property type="entry name" value="Classic Zinc Finger"/>
    <property type="match status" value="1"/>
</dbReference>
<reference evidence="7" key="1">
    <citation type="submission" date="2021-10" db="EMBL/GenBank/DDBJ databases">
        <title>Tropical sea cucumber genome reveals ecological adaptation and Cuvierian tubules defense mechanism.</title>
        <authorList>
            <person name="Chen T."/>
        </authorList>
    </citation>
    <scope>NUCLEOTIDE SEQUENCE</scope>
    <source>
        <strain evidence="7">Nanhai2018</strain>
        <tissue evidence="7">Muscle</tissue>
    </source>
</reference>
<dbReference type="InterPro" id="IPR047153">
    <property type="entry name" value="TRIM45/56/19-like"/>
</dbReference>
<organism evidence="7 8">
    <name type="scientific">Holothuria leucospilota</name>
    <name type="common">Black long sea cucumber</name>
    <name type="synonym">Mertensiothuria leucospilota</name>
    <dbReference type="NCBI Taxonomy" id="206669"/>
    <lineage>
        <taxon>Eukaryota</taxon>
        <taxon>Metazoa</taxon>
        <taxon>Echinodermata</taxon>
        <taxon>Eleutherozoa</taxon>
        <taxon>Echinozoa</taxon>
        <taxon>Holothuroidea</taxon>
        <taxon>Aspidochirotacea</taxon>
        <taxon>Aspidochirotida</taxon>
        <taxon>Holothuriidae</taxon>
        <taxon>Holothuria</taxon>
    </lineage>
</organism>
<evidence type="ECO:0000313" key="8">
    <source>
        <dbReference type="Proteomes" id="UP001152320"/>
    </source>
</evidence>
<dbReference type="SMART" id="SM00184">
    <property type="entry name" value="RING"/>
    <property type="match status" value="1"/>
</dbReference>
<dbReference type="InterPro" id="IPR013083">
    <property type="entry name" value="Znf_RING/FYVE/PHD"/>
</dbReference>
<dbReference type="SUPFAM" id="SSF57845">
    <property type="entry name" value="B-box zinc-binding domain"/>
    <property type="match status" value="1"/>
</dbReference>
<dbReference type="OrthoDB" id="342730at2759"/>
<name>A0A9Q1CD38_HOLLE</name>
<keyword evidence="3" id="KW-0862">Zinc</keyword>
<dbReference type="PROSITE" id="PS50089">
    <property type="entry name" value="ZF_RING_2"/>
    <property type="match status" value="1"/>
</dbReference>
<dbReference type="Pfam" id="PF13445">
    <property type="entry name" value="zf-RING_UBOX"/>
    <property type="match status" value="1"/>
</dbReference>
<dbReference type="InterPro" id="IPR017907">
    <property type="entry name" value="Znf_RING_CS"/>
</dbReference>
<feature type="domain" description="RING-type" evidence="5">
    <location>
        <begin position="16"/>
        <end position="58"/>
    </location>
</feature>
<dbReference type="PANTHER" id="PTHR25462:SF296">
    <property type="entry name" value="MEIOTIC P26, ISOFORM F"/>
    <property type="match status" value="1"/>
</dbReference>
<dbReference type="PROSITE" id="PS50119">
    <property type="entry name" value="ZF_BBOX"/>
    <property type="match status" value="2"/>
</dbReference>
<dbReference type="InterPro" id="IPR001841">
    <property type="entry name" value="Znf_RING"/>
</dbReference>
<evidence type="ECO:0000256" key="2">
    <source>
        <dbReference type="ARBA" id="ARBA00022771"/>
    </source>
</evidence>
<evidence type="ECO:0000256" key="3">
    <source>
        <dbReference type="ARBA" id="ARBA00022833"/>
    </source>
</evidence>
<feature type="domain" description="B box-type" evidence="6">
    <location>
        <begin position="94"/>
        <end position="140"/>
    </location>
</feature>
<keyword evidence="8" id="KW-1185">Reference proteome</keyword>
<evidence type="ECO:0000256" key="1">
    <source>
        <dbReference type="ARBA" id="ARBA00022723"/>
    </source>
</evidence>
<keyword evidence="2 4" id="KW-0863">Zinc-finger</keyword>
<evidence type="ECO:0000259" key="6">
    <source>
        <dbReference type="PROSITE" id="PS50119"/>
    </source>
</evidence>
<feature type="domain" description="B box-type" evidence="6">
    <location>
        <begin position="155"/>
        <end position="196"/>
    </location>
</feature>
<dbReference type="InterPro" id="IPR027370">
    <property type="entry name" value="Znf-RING_euk"/>
</dbReference>
<keyword evidence="1" id="KW-0479">Metal-binding</keyword>
<evidence type="ECO:0000259" key="5">
    <source>
        <dbReference type="PROSITE" id="PS50089"/>
    </source>
</evidence>
<proteinExistence type="predicted"/>
<sequence length="401" mass="46653">MAQKAIADLSEDFLQCSICMNQYNKPLMLPCVHSFCSRCLEEYERNRQHQPFSCPTCRRIVDLPRNGVKDLPNNFFLTNLMERLEVVEKLSKQSQIAQCIFCKKDFDISFCIDCKIHLCQNCKQTHSRLPGSTDHTIIPAGKLSDANYLKKVTSARAPQCNKHPKENMRFYCTTCNQLVCRDCTILSHREHECVEAESKITSTKKRLETLLEKSGNYILDGLKYAKKIEKADKKLEENKLTVRNQIDDCYNEIVAKLQANKNKLYEELEEEIGEKRTPLQQKNVENQNWMKAMENTQEITRRILEGDNPWEMLGMERDLENSIDTLQSDPPPKEYDEIEDIIGSTLQFEPVDCTIYEDEKTTIGRIREPTTLTQGVVLKIYPTPKDIRQAFLPHSHRNFWD</sequence>
<dbReference type="GO" id="GO:0008270">
    <property type="term" value="F:zinc ion binding"/>
    <property type="evidence" value="ECO:0007669"/>
    <property type="project" value="UniProtKB-KW"/>
</dbReference>
<dbReference type="SUPFAM" id="SSF57850">
    <property type="entry name" value="RING/U-box"/>
    <property type="match status" value="1"/>
</dbReference>
<dbReference type="EMBL" id="JAIZAY010000004">
    <property type="protein sequence ID" value="KAJ8043097.1"/>
    <property type="molecule type" value="Genomic_DNA"/>
</dbReference>
<protein>
    <submittedName>
        <fullName evidence="7">E3 ubiquitin-protein ligase TRIM56</fullName>
    </submittedName>
</protein>
<dbReference type="CDD" id="cd19757">
    <property type="entry name" value="Bbox1"/>
    <property type="match status" value="1"/>
</dbReference>